<accession>A0A7W5A338</accession>
<evidence type="ECO:0000313" key="2">
    <source>
        <dbReference type="Proteomes" id="UP000577707"/>
    </source>
</evidence>
<dbReference type="Proteomes" id="UP000577707">
    <property type="component" value="Unassembled WGS sequence"/>
</dbReference>
<evidence type="ECO:0008006" key="3">
    <source>
        <dbReference type="Google" id="ProtNLM"/>
    </source>
</evidence>
<organism evidence="1 2">
    <name type="scientific">Nocardioides albus</name>
    <dbReference type="NCBI Taxonomy" id="1841"/>
    <lineage>
        <taxon>Bacteria</taxon>
        <taxon>Bacillati</taxon>
        <taxon>Actinomycetota</taxon>
        <taxon>Actinomycetes</taxon>
        <taxon>Propionibacteriales</taxon>
        <taxon>Nocardioidaceae</taxon>
        <taxon>Nocardioides</taxon>
    </lineage>
</organism>
<protein>
    <recommendedName>
        <fullName evidence="3">Benenodin family lasso peptide</fullName>
    </recommendedName>
</protein>
<dbReference type="EMBL" id="JACHXG010000003">
    <property type="protein sequence ID" value="MBB3088807.1"/>
    <property type="molecule type" value="Genomic_DNA"/>
</dbReference>
<evidence type="ECO:0000313" key="1">
    <source>
        <dbReference type="EMBL" id="MBB3088807.1"/>
    </source>
</evidence>
<dbReference type="AlphaFoldDB" id="A0A7W5A338"/>
<reference evidence="1 2" key="1">
    <citation type="submission" date="2020-08" db="EMBL/GenBank/DDBJ databases">
        <title>Genomic Encyclopedia of Type Strains, Phase III (KMG-III): the genomes of soil and plant-associated and newly described type strains.</title>
        <authorList>
            <person name="Whitman W."/>
        </authorList>
    </citation>
    <scope>NUCLEOTIDE SEQUENCE [LARGE SCALE GENOMIC DNA]</scope>
    <source>
        <strain evidence="1 2">CECT 3302</strain>
    </source>
</reference>
<name>A0A7W5A338_9ACTN</name>
<proteinExistence type="predicted"/>
<comment type="caution">
    <text evidence="1">The sequence shown here is derived from an EMBL/GenBank/DDBJ whole genome shotgun (WGS) entry which is preliminary data.</text>
</comment>
<sequence length="32" mass="3254">MDDKQLETLDDGGIIIGSGEGDGFLSVEGATN</sequence>
<keyword evidence="2" id="KW-1185">Reference proteome</keyword>
<gene>
    <name evidence="1" type="ORF">FHS12_001748</name>
</gene>